<organism evidence="4 5">
    <name type="scientific">Ancylostoma duodenale</name>
    <dbReference type="NCBI Taxonomy" id="51022"/>
    <lineage>
        <taxon>Eukaryota</taxon>
        <taxon>Metazoa</taxon>
        <taxon>Ecdysozoa</taxon>
        <taxon>Nematoda</taxon>
        <taxon>Chromadorea</taxon>
        <taxon>Rhabditida</taxon>
        <taxon>Rhabditina</taxon>
        <taxon>Rhabditomorpha</taxon>
        <taxon>Strongyloidea</taxon>
        <taxon>Ancylostomatidae</taxon>
        <taxon>Ancylostomatinae</taxon>
        <taxon>Ancylostoma</taxon>
    </lineage>
</organism>
<dbReference type="OrthoDB" id="5862984at2759"/>
<dbReference type="Proteomes" id="UP000054047">
    <property type="component" value="Unassembled WGS sequence"/>
</dbReference>
<keyword evidence="5" id="KW-1185">Reference proteome</keyword>
<keyword evidence="2" id="KW-0677">Repeat</keyword>
<accession>A0A0C2FDL7</accession>
<dbReference type="InterPro" id="IPR011705">
    <property type="entry name" value="BACK"/>
</dbReference>
<dbReference type="EMBL" id="KN768773">
    <property type="protein sequence ID" value="KIH46640.1"/>
    <property type="molecule type" value="Genomic_DNA"/>
</dbReference>
<feature type="domain" description="BACK" evidence="3">
    <location>
        <begin position="2"/>
        <end position="98"/>
    </location>
</feature>
<gene>
    <name evidence="4" type="ORF">ANCDUO_23305</name>
</gene>
<sequence>MPQGLVVISRSAVVEVDRLIEKNFVLVSRSEAFLELSLDEVTELLSKDDLHVISEKDVFNAAIRWIEHSSERTKTLEKIISCVRLHLLDKDFLVNNVARHPIILRSKRCREMVRSKINFPDFMRLNVPRH</sequence>
<evidence type="ECO:0000313" key="5">
    <source>
        <dbReference type="Proteomes" id="UP000054047"/>
    </source>
</evidence>
<dbReference type="Pfam" id="PF07707">
    <property type="entry name" value="BACK"/>
    <property type="match status" value="1"/>
</dbReference>
<reference evidence="4 5" key="1">
    <citation type="submission" date="2013-12" db="EMBL/GenBank/DDBJ databases">
        <title>Draft genome of the parsitic nematode Ancylostoma duodenale.</title>
        <authorList>
            <person name="Mitreva M."/>
        </authorList>
    </citation>
    <scope>NUCLEOTIDE SEQUENCE [LARGE SCALE GENOMIC DNA]</scope>
    <source>
        <strain evidence="4 5">Zhejiang</strain>
    </source>
</reference>
<proteinExistence type="predicted"/>
<name>A0A0C2FDL7_9BILA</name>
<evidence type="ECO:0000259" key="3">
    <source>
        <dbReference type="SMART" id="SM00875"/>
    </source>
</evidence>
<protein>
    <submittedName>
        <fullName evidence="4">BTB And Kelch</fullName>
    </submittedName>
</protein>
<keyword evidence="1" id="KW-0880">Kelch repeat</keyword>
<evidence type="ECO:0000256" key="1">
    <source>
        <dbReference type="ARBA" id="ARBA00022441"/>
    </source>
</evidence>
<dbReference type="AlphaFoldDB" id="A0A0C2FDL7"/>
<dbReference type="PANTHER" id="PTHR24412:SF497">
    <property type="entry name" value="KELCH-LIKE PROTEIN 18"/>
    <property type="match status" value="1"/>
</dbReference>
<dbReference type="PANTHER" id="PTHR24412">
    <property type="entry name" value="KELCH PROTEIN"/>
    <property type="match status" value="1"/>
</dbReference>
<evidence type="ECO:0000313" key="4">
    <source>
        <dbReference type="EMBL" id="KIH46640.1"/>
    </source>
</evidence>
<dbReference type="Gene3D" id="1.25.40.420">
    <property type="match status" value="1"/>
</dbReference>
<dbReference type="SMART" id="SM00875">
    <property type="entry name" value="BACK"/>
    <property type="match status" value="1"/>
</dbReference>
<dbReference type="FunFam" id="1.25.40.420:FF:000001">
    <property type="entry name" value="Kelch-like family member 12"/>
    <property type="match status" value="1"/>
</dbReference>
<evidence type="ECO:0000256" key="2">
    <source>
        <dbReference type="ARBA" id="ARBA00022737"/>
    </source>
</evidence>